<reference evidence="1 2" key="1">
    <citation type="journal article" date="2019" name="Genome Biol. Evol.">
        <title>Insights into the evolution of the New World diploid cottons (Gossypium, subgenus Houzingenia) based on genome sequencing.</title>
        <authorList>
            <person name="Grover C.E."/>
            <person name="Arick M.A. 2nd"/>
            <person name="Thrash A."/>
            <person name="Conover J.L."/>
            <person name="Sanders W.S."/>
            <person name="Peterson D.G."/>
            <person name="Frelichowski J.E."/>
            <person name="Scheffler J.A."/>
            <person name="Scheffler B.E."/>
            <person name="Wendel J.F."/>
        </authorList>
    </citation>
    <scope>NUCLEOTIDE SEQUENCE [LARGE SCALE GENOMIC DNA]</scope>
    <source>
        <strain evidence="1">4</strain>
        <tissue evidence="1">Leaf</tissue>
    </source>
</reference>
<feature type="non-terminal residue" evidence="1">
    <location>
        <position position="75"/>
    </location>
</feature>
<keyword evidence="2" id="KW-1185">Reference proteome</keyword>
<evidence type="ECO:0000313" key="1">
    <source>
        <dbReference type="EMBL" id="MBA0729409.1"/>
    </source>
</evidence>
<accession>A0A7J9B110</accession>
<sequence>PIPFRRSNLRLSCGNMSPHKFKDYSMVKMDIDVPVVNATLYTMKVLPPKGQPLLKIINMDCRRNRKDELKGIWQS</sequence>
<name>A0A7J9B110_9ROSI</name>
<dbReference type="AlphaFoldDB" id="A0A7J9B110"/>
<evidence type="ECO:0000313" key="2">
    <source>
        <dbReference type="Proteomes" id="UP000593574"/>
    </source>
</evidence>
<dbReference type="Proteomes" id="UP000593574">
    <property type="component" value="Unassembled WGS sequence"/>
</dbReference>
<dbReference type="EMBL" id="JABEZV010437298">
    <property type="protein sequence ID" value="MBA0729409.1"/>
    <property type="molecule type" value="Genomic_DNA"/>
</dbReference>
<gene>
    <name evidence="1" type="ORF">Golax_000040</name>
</gene>
<protein>
    <submittedName>
        <fullName evidence="1">Uncharacterized protein</fullName>
    </submittedName>
</protein>
<comment type="caution">
    <text evidence="1">The sequence shown here is derived from an EMBL/GenBank/DDBJ whole genome shotgun (WGS) entry which is preliminary data.</text>
</comment>
<organism evidence="1 2">
    <name type="scientific">Gossypium laxum</name>
    <dbReference type="NCBI Taxonomy" id="34288"/>
    <lineage>
        <taxon>Eukaryota</taxon>
        <taxon>Viridiplantae</taxon>
        <taxon>Streptophyta</taxon>
        <taxon>Embryophyta</taxon>
        <taxon>Tracheophyta</taxon>
        <taxon>Spermatophyta</taxon>
        <taxon>Magnoliopsida</taxon>
        <taxon>eudicotyledons</taxon>
        <taxon>Gunneridae</taxon>
        <taxon>Pentapetalae</taxon>
        <taxon>rosids</taxon>
        <taxon>malvids</taxon>
        <taxon>Malvales</taxon>
        <taxon>Malvaceae</taxon>
        <taxon>Malvoideae</taxon>
        <taxon>Gossypium</taxon>
    </lineage>
</organism>
<proteinExistence type="predicted"/>